<dbReference type="RefSeq" id="WP_191054072.1">
    <property type="nucleotide sequence ID" value="NZ_JACXRZ010000023.1"/>
</dbReference>
<dbReference type="EMBL" id="JACXRZ010000023">
    <property type="protein sequence ID" value="MBD3146802.1"/>
    <property type="molecule type" value="Genomic_DNA"/>
</dbReference>
<sequence>MSRSERFSLRPSPEEWRRDWIARGELCDQRFELPPGVSSVIFDHARLVNVRAASRDRLLGPPA</sequence>
<accession>A0ABR8L9X1</accession>
<dbReference type="Proteomes" id="UP000653231">
    <property type="component" value="Unassembled WGS sequence"/>
</dbReference>
<reference evidence="1 2" key="1">
    <citation type="submission" date="2020-09" db="EMBL/GenBank/DDBJ databases">
        <title>Actinomycete isolated from the Camponotus japonicus Mayr.</title>
        <authorList>
            <person name="Gong X."/>
        </authorList>
    </citation>
    <scope>NUCLEOTIDE SEQUENCE [LARGE SCALE GENOMIC DNA]</scope>
    <source>
        <strain evidence="1 2">2C-HV3</strain>
    </source>
</reference>
<organism evidence="1 2">
    <name type="scientific">Microbispora bryophytorum subsp. camponoti</name>
    <dbReference type="NCBI Taxonomy" id="1677852"/>
    <lineage>
        <taxon>Bacteria</taxon>
        <taxon>Bacillati</taxon>
        <taxon>Actinomycetota</taxon>
        <taxon>Actinomycetes</taxon>
        <taxon>Streptosporangiales</taxon>
        <taxon>Streptosporangiaceae</taxon>
        <taxon>Microbispora</taxon>
    </lineage>
</organism>
<gene>
    <name evidence="1" type="ORF">IEQ31_26920</name>
</gene>
<proteinExistence type="predicted"/>
<evidence type="ECO:0000313" key="1">
    <source>
        <dbReference type="EMBL" id="MBD3146802.1"/>
    </source>
</evidence>
<evidence type="ECO:0000313" key="2">
    <source>
        <dbReference type="Proteomes" id="UP000653231"/>
    </source>
</evidence>
<name>A0ABR8L9X1_9ACTN</name>
<comment type="caution">
    <text evidence="1">The sequence shown here is derived from an EMBL/GenBank/DDBJ whole genome shotgun (WGS) entry which is preliminary data.</text>
</comment>
<protein>
    <submittedName>
        <fullName evidence="1">Uncharacterized protein</fullName>
    </submittedName>
</protein>
<keyword evidence="2" id="KW-1185">Reference proteome</keyword>